<comment type="caution">
    <text evidence="1">The sequence shown here is derived from an EMBL/GenBank/DDBJ whole genome shotgun (WGS) entry which is preliminary data.</text>
</comment>
<dbReference type="Proteomes" id="UP000700908">
    <property type="component" value="Unassembled WGS sequence"/>
</dbReference>
<name>A0ABS7MK35_9ACTN</name>
<gene>
    <name evidence="1" type="ORF">K6V98_05090</name>
</gene>
<dbReference type="Pfam" id="PF14131">
    <property type="entry name" value="DUF4298"/>
    <property type="match status" value="1"/>
</dbReference>
<dbReference type="RefSeq" id="WP_222199446.1">
    <property type="nucleotide sequence ID" value="NZ_JAIMFO010000006.1"/>
</dbReference>
<evidence type="ECO:0000313" key="2">
    <source>
        <dbReference type="Proteomes" id="UP000700908"/>
    </source>
</evidence>
<evidence type="ECO:0000313" key="1">
    <source>
        <dbReference type="EMBL" id="MBY4797730.1"/>
    </source>
</evidence>
<keyword evidence="2" id="KW-1185">Reference proteome</keyword>
<dbReference type="EMBL" id="JAIMFO010000006">
    <property type="protein sequence ID" value="MBY4797730.1"/>
    <property type="molecule type" value="Genomic_DNA"/>
</dbReference>
<sequence length="130" mass="14954">MSNYLHQIGAGHLGMLELWHNELDARLEGMVMKEDVICFERILDESNEVLDGVEAALDRLDANRENYQAFLEYYGSEAYMKDVEISDETDDYADIAHGVLSEDLPYDLVGRMFQTSIRMLELATTLIKER</sequence>
<accession>A0ABS7MK35</accession>
<protein>
    <submittedName>
        <fullName evidence="1">DUF4298 domain-containing protein</fullName>
    </submittedName>
</protein>
<organism evidence="1 2">
    <name type="scientific">Collinsella ureilytica</name>
    <dbReference type="NCBI Taxonomy" id="2869515"/>
    <lineage>
        <taxon>Bacteria</taxon>
        <taxon>Bacillati</taxon>
        <taxon>Actinomycetota</taxon>
        <taxon>Coriobacteriia</taxon>
        <taxon>Coriobacteriales</taxon>
        <taxon>Coriobacteriaceae</taxon>
        <taxon>Collinsella</taxon>
    </lineage>
</organism>
<reference evidence="1 2" key="1">
    <citation type="submission" date="2021-08" db="EMBL/GenBank/DDBJ databases">
        <title>Collinsella faecalis sp. nov. isolated from swine faeces.</title>
        <authorList>
            <person name="Oh B.S."/>
            <person name="Lee J.H."/>
        </authorList>
    </citation>
    <scope>NUCLEOTIDE SEQUENCE [LARGE SCALE GENOMIC DNA]</scope>
    <source>
        <strain evidence="1 2">AGMB00827</strain>
    </source>
</reference>
<dbReference type="InterPro" id="IPR025384">
    <property type="entry name" value="DUF4298"/>
</dbReference>
<proteinExistence type="predicted"/>